<feature type="transmembrane region" description="Helical" evidence="1">
    <location>
        <begin position="54"/>
        <end position="78"/>
    </location>
</feature>
<keyword evidence="3" id="KW-1185">Reference proteome</keyword>
<feature type="transmembrane region" description="Helical" evidence="1">
    <location>
        <begin position="148"/>
        <end position="171"/>
    </location>
</feature>
<proteinExistence type="predicted"/>
<name>A0A521FHD1_9BACL</name>
<evidence type="ECO:0000313" key="3">
    <source>
        <dbReference type="Proteomes" id="UP000315636"/>
    </source>
</evidence>
<protein>
    <recommendedName>
        <fullName evidence="4">ABC-2 family transporter protein</fullName>
    </recommendedName>
</protein>
<dbReference type="RefSeq" id="WP_185956395.1">
    <property type="nucleotide sequence ID" value="NZ_FXTI01000020.1"/>
</dbReference>
<sequence length="263" mass="30329">MILFEMEQLIDRQKKRWLLLLLTLLAVSIASKFLIGSDIRSGFVTNAWDFMLASVTQMFFAIVIIPVIYLLSISDLVIRDMNGFLHYVLFRAKNRYVWWLAKFILLFLHAVLVVCFTLFCLWIAALFWGFPLTGPVLYPHYAIMETPFVFASIFAIHTLALFALGLLVTLISLWTKSVIISGCIGLLLCVVAFGTHIYQPDIAGWLPTTPMRLDLHHPYNPHRTITNFTVQHSVGYLFFLITIFHFLGALRIRCMNFFIKERS</sequence>
<accession>A0A521FHD1</accession>
<keyword evidence="1" id="KW-0812">Transmembrane</keyword>
<organism evidence="2 3">
    <name type="scientific">Melghirimyces algeriensis</name>
    <dbReference type="NCBI Taxonomy" id="910412"/>
    <lineage>
        <taxon>Bacteria</taxon>
        <taxon>Bacillati</taxon>
        <taxon>Bacillota</taxon>
        <taxon>Bacilli</taxon>
        <taxon>Bacillales</taxon>
        <taxon>Thermoactinomycetaceae</taxon>
        <taxon>Melghirimyces</taxon>
    </lineage>
</organism>
<feature type="transmembrane region" description="Helical" evidence="1">
    <location>
        <begin position="234"/>
        <end position="252"/>
    </location>
</feature>
<dbReference type="AlphaFoldDB" id="A0A521FHD1"/>
<dbReference type="EMBL" id="FXTI01000020">
    <property type="protein sequence ID" value="SMO95638.1"/>
    <property type="molecule type" value="Genomic_DNA"/>
</dbReference>
<dbReference type="Proteomes" id="UP000315636">
    <property type="component" value="Unassembled WGS sequence"/>
</dbReference>
<keyword evidence="1" id="KW-1133">Transmembrane helix</keyword>
<evidence type="ECO:0008006" key="4">
    <source>
        <dbReference type="Google" id="ProtNLM"/>
    </source>
</evidence>
<keyword evidence="1" id="KW-0472">Membrane</keyword>
<feature type="transmembrane region" description="Helical" evidence="1">
    <location>
        <begin position="99"/>
        <end position="128"/>
    </location>
</feature>
<evidence type="ECO:0000313" key="2">
    <source>
        <dbReference type="EMBL" id="SMO95638.1"/>
    </source>
</evidence>
<reference evidence="2 3" key="1">
    <citation type="submission" date="2017-05" db="EMBL/GenBank/DDBJ databases">
        <authorList>
            <person name="Varghese N."/>
            <person name="Submissions S."/>
        </authorList>
    </citation>
    <scope>NUCLEOTIDE SEQUENCE [LARGE SCALE GENOMIC DNA]</scope>
    <source>
        <strain evidence="2 3">DSM 45474</strain>
    </source>
</reference>
<feature type="transmembrane region" description="Helical" evidence="1">
    <location>
        <begin position="178"/>
        <end position="198"/>
    </location>
</feature>
<gene>
    <name evidence="2" type="ORF">SAMN06264849_12012</name>
</gene>
<evidence type="ECO:0000256" key="1">
    <source>
        <dbReference type="SAM" id="Phobius"/>
    </source>
</evidence>